<gene>
    <name evidence="13" type="ORF">PGLA_05240</name>
</gene>
<reference evidence="13 14" key="1">
    <citation type="submission" date="2016-03" db="EMBL/GenBank/DDBJ databases">
        <title>Draft genome sequence of Paenibacillus glacialis DSM 22343.</title>
        <authorList>
            <person name="Shin S.-K."/>
            <person name="Yi H."/>
        </authorList>
    </citation>
    <scope>NUCLEOTIDE SEQUENCE [LARGE SCALE GENOMIC DNA]</scope>
    <source>
        <strain evidence="13 14">DSM 22343</strain>
    </source>
</reference>
<comment type="caution">
    <text evidence="13">The sequence shown here is derived from an EMBL/GenBank/DDBJ whole genome shotgun (WGS) entry which is preliminary data.</text>
</comment>
<evidence type="ECO:0000256" key="9">
    <source>
        <dbReference type="ARBA" id="ARBA00023002"/>
    </source>
</evidence>
<keyword evidence="11" id="KW-0963">Cytoplasm</keyword>
<evidence type="ECO:0000256" key="10">
    <source>
        <dbReference type="ARBA" id="ARBA00023133"/>
    </source>
</evidence>
<keyword evidence="7 11" id="KW-0285">Flavoprotein</keyword>
<evidence type="ECO:0000256" key="8">
    <source>
        <dbReference type="ARBA" id="ARBA00022827"/>
    </source>
</evidence>
<evidence type="ECO:0000256" key="1">
    <source>
        <dbReference type="ARBA" id="ARBA00001755"/>
    </source>
</evidence>
<dbReference type="RefSeq" id="WP_068529832.1">
    <property type="nucleotide sequence ID" value="NZ_LVJH01000006.1"/>
</dbReference>
<name>A0A168MME9_9BACL</name>
<protein>
    <recommendedName>
        <fullName evidence="6 11">Coproporphyrinogen III oxidase</fullName>
        <ecNumber evidence="5 11">1.3.3.15</ecNumber>
    </recommendedName>
</protein>
<comment type="subcellular location">
    <subcellularLocation>
        <location evidence="11">Cytoplasm</location>
    </subcellularLocation>
</comment>
<keyword evidence="10 11" id="KW-0350">Heme biosynthesis</keyword>
<dbReference type="Proteomes" id="UP000076967">
    <property type="component" value="Unassembled WGS sequence"/>
</dbReference>
<proteinExistence type="inferred from homology"/>
<dbReference type="Pfam" id="PF01593">
    <property type="entry name" value="Amino_oxidase"/>
    <property type="match status" value="1"/>
</dbReference>
<dbReference type="Gene3D" id="3.50.50.60">
    <property type="entry name" value="FAD/NAD(P)-binding domain"/>
    <property type="match status" value="1"/>
</dbReference>
<organism evidence="13 14">
    <name type="scientific">Paenibacillus glacialis</name>
    <dbReference type="NCBI Taxonomy" id="494026"/>
    <lineage>
        <taxon>Bacteria</taxon>
        <taxon>Bacillati</taxon>
        <taxon>Bacillota</taxon>
        <taxon>Bacilli</taxon>
        <taxon>Bacillales</taxon>
        <taxon>Paenibacillaceae</taxon>
        <taxon>Paenibacillus</taxon>
    </lineage>
</organism>
<evidence type="ECO:0000256" key="5">
    <source>
        <dbReference type="ARBA" id="ARBA00012402"/>
    </source>
</evidence>
<dbReference type="PANTHER" id="PTHR42923">
    <property type="entry name" value="PROTOPORPHYRINOGEN OXIDASE"/>
    <property type="match status" value="1"/>
</dbReference>
<feature type="domain" description="Amine oxidase" evidence="12">
    <location>
        <begin position="11"/>
        <end position="457"/>
    </location>
</feature>
<dbReference type="InterPro" id="IPR036188">
    <property type="entry name" value="FAD/NAD-bd_sf"/>
</dbReference>
<comment type="pathway">
    <text evidence="3 11">Porphyrin-containing compound metabolism; protoheme biosynthesis.</text>
</comment>
<evidence type="ECO:0000256" key="2">
    <source>
        <dbReference type="ARBA" id="ARBA00001974"/>
    </source>
</evidence>
<dbReference type="InterPro" id="IPR050464">
    <property type="entry name" value="Zeta_carotene_desat/Oxidored"/>
</dbReference>
<dbReference type="GO" id="GO:0004729">
    <property type="term" value="F:oxygen-dependent protoporphyrinogen oxidase activity"/>
    <property type="evidence" value="ECO:0007669"/>
    <property type="project" value="UniProtKB-UniRule"/>
</dbReference>
<dbReference type="STRING" id="494026.PGLA_05240"/>
<comment type="cofactor">
    <cofactor evidence="2 11">
        <name>FAD</name>
        <dbReference type="ChEBI" id="CHEBI:57692"/>
    </cofactor>
</comment>
<keyword evidence="14" id="KW-1185">Reference proteome</keyword>
<dbReference type="UniPathway" id="UPA00252"/>
<comment type="similarity">
    <text evidence="4 11">Belongs to the protoporphyrinogen/coproporphyrinogen oxidase family. Coproporphyrinogen III oxidase subfamily.</text>
</comment>
<evidence type="ECO:0000313" key="13">
    <source>
        <dbReference type="EMBL" id="OAB44842.1"/>
    </source>
</evidence>
<dbReference type="AlphaFoldDB" id="A0A168MME9"/>
<evidence type="ECO:0000313" key="14">
    <source>
        <dbReference type="Proteomes" id="UP000076967"/>
    </source>
</evidence>
<dbReference type="EMBL" id="LVJH01000006">
    <property type="protein sequence ID" value="OAB44842.1"/>
    <property type="molecule type" value="Genomic_DNA"/>
</dbReference>
<keyword evidence="9 11" id="KW-0560">Oxidoreductase</keyword>
<dbReference type="InterPro" id="IPR004572">
    <property type="entry name" value="Protoporphyrinogen_oxidase"/>
</dbReference>
<accession>A0A168MME9</accession>
<evidence type="ECO:0000256" key="11">
    <source>
        <dbReference type="RuleBase" id="RU364052"/>
    </source>
</evidence>
<evidence type="ECO:0000256" key="7">
    <source>
        <dbReference type="ARBA" id="ARBA00022630"/>
    </source>
</evidence>
<evidence type="ECO:0000259" key="12">
    <source>
        <dbReference type="Pfam" id="PF01593"/>
    </source>
</evidence>
<comment type="function">
    <text evidence="11">Involved in coproporphyrin-dependent heme b biosynthesis. Catalyzes the oxidation of coproporphyrinogen III to coproporphyrin III.</text>
</comment>
<dbReference type="Gene3D" id="3.90.660.20">
    <property type="entry name" value="Protoporphyrinogen oxidase, mitochondrial, domain 2"/>
    <property type="match status" value="1"/>
</dbReference>
<comment type="catalytic activity">
    <reaction evidence="1">
        <text>coproporphyrinogen III + 3 O2 = coproporphyrin III + 3 H2O2</text>
        <dbReference type="Rhea" id="RHEA:43436"/>
        <dbReference type="ChEBI" id="CHEBI:15379"/>
        <dbReference type="ChEBI" id="CHEBI:16240"/>
        <dbReference type="ChEBI" id="CHEBI:57309"/>
        <dbReference type="ChEBI" id="CHEBI:131725"/>
        <dbReference type="EC" id="1.3.3.15"/>
    </reaction>
    <physiologicalReaction direction="left-to-right" evidence="1">
        <dbReference type="Rhea" id="RHEA:43437"/>
    </physiologicalReaction>
</comment>
<dbReference type="Gene3D" id="1.10.3110.10">
    <property type="entry name" value="protoporphyrinogen ix oxidase, domain 3"/>
    <property type="match status" value="1"/>
</dbReference>
<dbReference type="NCBIfam" id="TIGR00562">
    <property type="entry name" value="proto_IX_ox"/>
    <property type="match status" value="1"/>
</dbReference>
<dbReference type="SUPFAM" id="SSF54373">
    <property type="entry name" value="FAD-linked reductases, C-terminal domain"/>
    <property type="match status" value="1"/>
</dbReference>
<dbReference type="EC" id="1.3.3.15" evidence="5 11"/>
<dbReference type="GO" id="GO:0005737">
    <property type="term" value="C:cytoplasm"/>
    <property type="evidence" value="ECO:0007669"/>
    <property type="project" value="UniProtKB-SubCell"/>
</dbReference>
<dbReference type="PANTHER" id="PTHR42923:SF3">
    <property type="entry name" value="PROTOPORPHYRINOGEN OXIDASE"/>
    <property type="match status" value="1"/>
</dbReference>
<dbReference type="InterPro" id="IPR002937">
    <property type="entry name" value="Amino_oxidase"/>
</dbReference>
<evidence type="ECO:0000256" key="4">
    <source>
        <dbReference type="ARBA" id="ARBA00008310"/>
    </source>
</evidence>
<dbReference type="OrthoDB" id="9805195at2"/>
<evidence type="ECO:0000256" key="6">
    <source>
        <dbReference type="ARBA" id="ARBA00019046"/>
    </source>
</evidence>
<dbReference type="GO" id="GO:0006783">
    <property type="term" value="P:heme biosynthetic process"/>
    <property type="evidence" value="ECO:0007669"/>
    <property type="project" value="UniProtKB-UniRule"/>
</dbReference>
<dbReference type="SUPFAM" id="SSF51905">
    <property type="entry name" value="FAD/NAD(P)-binding domain"/>
    <property type="match status" value="1"/>
</dbReference>
<dbReference type="NCBIfam" id="NF009081">
    <property type="entry name" value="PRK12416.1"/>
    <property type="match status" value="1"/>
</dbReference>
<sequence>MRTVVVIGGGITGLSTAYYLQKNIQHNNLDVNIVLVEASDRLGGKIRTLHDGEFTMESGADSIVTRKTNVAPLIEELGFQDEVVYNATGISYIYTEGKLKQIPKDSVFGIPLSIESLAKTELISAEGKVEALKDLYTPNDTFTKDDSVGDFLEAFFGKELVEKQISPVLSGVYSGNLDDLTIASTLPYLIDYKNEYGSIIQGLSANKAKFQGNGDKKFMSFKGGVSALIDEMEHHLSEAEIIKGIQAERVEKLGDQYRVTLVNGRTLDADMIVLGTMHSTAQALLQDESLNEDFNQLFNSSLISVYLGFDIPDSQLPADGTGFITANSDDVKCNACTWTSRKWEHTSEKQRLLVRLFYKSSGTHYDTLIKLSEEELVKVALQDIQISLGITGQPITYDVTKWHDTMPNYHIRHHQIVESLEKKMASHYPNVILAGCSYYGVGIPDCIANGEKTAEIIMEQISSNTI</sequence>
<evidence type="ECO:0000256" key="3">
    <source>
        <dbReference type="ARBA" id="ARBA00004744"/>
    </source>
</evidence>
<keyword evidence="8 11" id="KW-0274">FAD</keyword>